<keyword evidence="3" id="KW-1185">Reference proteome</keyword>
<reference evidence="2 3" key="1">
    <citation type="submission" date="2019-08" db="EMBL/GenBank/DDBJ databases">
        <title>Hyperibacter terrae gen. nov., sp. nov. and Hyperibacter viscosus sp. nov., two new members in the family Rhodospirillaceae isolated from the rhizosphere of Hypericum perforatum.</title>
        <authorList>
            <person name="Noviana Z."/>
        </authorList>
    </citation>
    <scope>NUCLEOTIDE SEQUENCE [LARGE SCALE GENOMIC DNA]</scope>
    <source>
        <strain evidence="2 3">R5913</strain>
    </source>
</reference>
<dbReference type="InterPro" id="IPR050194">
    <property type="entry name" value="Glycosyltransferase_grp1"/>
</dbReference>
<sequence>MRILIATDLWMPMHHGVERMLHSLVAELRAQGETVEVVGPDRFQTSQSFLGPTVRLATNVAATIGPMIEEFAPVALHIATEGTIGFAARQWCLKHRRSFTSSYLTKLPELAQMGFGRSPEMLYAKMRQFHLPSTRVLVPTASIAGELKTKGFQNLHVWPFGVDTERFHPRWRAPVDLPRPIHLCVARISAEKNLKAFLDLDLPGSKIMIGDGPMLEELKQRYPRVLFPGTQEGEALARFYASADLFVFPGRADTFGLVILEALASGLPVAAFPVAGPRDIIADSGAGVLDEDLGRAVASALTISRERARNHALAFSWGRSAERFRELLATEH</sequence>
<proteinExistence type="predicted"/>
<dbReference type="EMBL" id="CP042906">
    <property type="protein sequence ID" value="QEX15468.1"/>
    <property type="molecule type" value="Genomic_DNA"/>
</dbReference>
<keyword evidence="2" id="KW-0808">Transferase</keyword>
<protein>
    <submittedName>
        <fullName evidence="2">GDP-mannose-dependent alpha-mannosyltransferase</fullName>
    </submittedName>
</protein>
<dbReference type="RefSeq" id="WP_151175917.1">
    <property type="nucleotide sequence ID" value="NZ_CP042906.1"/>
</dbReference>
<dbReference type="Proteomes" id="UP000326202">
    <property type="component" value="Chromosome"/>
</dbReference>
<dbReference type="SUPFAM" id="SSF53756">
    <property type="entry name" value="UDP-Glycosyltransferase/glycogen phosphorylase"/>
    <property type="match status" value="1"/>
</dbReference>
<gene>
    <name evidence="2" type="ORF">FRZ44_07520</name>
</gene>
<dbReference type="Gene3D" id="3.40.50.2000">
    <property type="entry name" value="Glycogen Phosphorylase B"/>
    <property type="match status" value="2"/>
</dbReference>
<name>A0A5J6MDC8_9PROT</name>
<evidence type="ECO:0000313" key="3">
    <source>
        <dbReference type="Proteomes" id="UP000326202"/>
    </source>
</evidence>
<dbReference type="Pfam" id="PF13439">
    <property type="entry name" value="Glyco_transf_4"/>
    <property type="match status" value="1"/>
</dbReference>
<dbReference type="KEGG" id="htq:FRZ44_07520"/>
<accession>A0A5J6MDC8</accession>
<feature type="domain" description="Glycosyltransferase subfamily 4-like N-terminal" evidence="1">
    <location>
        <begin position="16"/>
        <end position="166"/>
    </location>
</feature>
<dbReference type="GO" id="GO:0016757">
    <property type="term" value="F:glycosyltransferase activity"/>
    <property type="evidence" value="ECO:0007669"/>
    <property type="project" value="UniProtKB-KW"/>
</dbReference>
<dbReference type="CDD" id="cd03814">
    <property type="entry name" value="GT4-like"/>
    <property type="match status" value="1"/>
</dbReference>
<dbReference type="OrthoDB" id="9802525at2"/>
<evidence type="ECO:0000313" key="2">
    <source>
        <dbReference type="EMBL" id="QEX15468.1"/>
    </source>
</evidence>
<dbReference type="AlphaFoldDB" id="A0A5J6MDC8"/>
<keyword evidence="2" id="KW-0328">Glycosyltransferase</keyword>
<dbReference type="Pfam" id="PF13692">
    <property type="entry name" value="Glyco_trans_1_4"/>
    <property type="match status" value="1"/>
</dbReference>
<organism evidence="2 3">
    <name type="scientific">Hypericibacter terrae</name>
    <dbReference type="NCBI Taxonomy" id="2602015"/>
    <lineage>
        <taxon>Bacteria</taxon>
        <taxon>Pseudomonadati</taxon>
        <taxon>Pseudomonadota</taxon>
        <taxon>Alphaproteobacteria</taxon>
        <taxon>Rhodospirillales</taxon>
        <taxon>Dongiaceae</taxon>
        <taxon>Hypericibacter</taxon>
    </lineage>
</organism>
<dbReference type="PANTHER" id="PTHR45947:SF3">
    <property type="entry name" value="SULFOQUINOVOSYL TRANSFERASE SQD2"/>
    <property type="match status" value="1"/>
</dbReference>
<evidence type="ECO:0000259" key="1">
    <source>
        <dbReference type="Pfam" id="PF13439"/>
    </source>
</evidence>
<dbReference type="InterPro" id="IPR028098">
    <property type="entry name" value="Glyco_trans_4-like_N"/>
</dbReference>
<dbReference type="PANTHER" id="PTHR45947">
    <property type="entry name" value="SULFOQUINOVOSYL TRANSFERASE SQD2"/>
    <property type="match status" value="1"/>
</dbReference>